<sequence>MRKVRPYKGKYKIKNPKKYVGNKKNVIYRSLWERKFMLYCDKTDAILEWSSEELAIPYMSPVDNKMHRYYPDFYIKMIDIRGNIREKIIEIKPKFQTREPKNTHSSVYNRWLINDAKWRSAMKHCHAHKQEFRVLTEDHLF</sequence>
<dbReference type="InterPro" id="IPR014833">
    <property type="entry name" value="TnsA_N"/>
</dbReference>
<feature type="domain" description="TnsA endonuclease N-terminal" evidence="1">
    <location>
        <begin position="44"/>
        <end position="137"/>
    </location>
</feature>
<gene>
    <name evidence="2" type="ORF">METZ01_LOCUS261454</name>
</gene>
<proteinExistence type="inferred from homology"/>
<dbReference type="GO" id="GO:0004519">
    <property type="term" value="F:endonuclease activity"/>
    <property type="evidence" value="ECO:0007669"/>
    <property type="project" value="InterPro"/>
</dbReference>
<dbReference type="InterPro" id="IPR046390">
    <property type="entry name" value="NUCL_HEAD_T4"/>
</dbReference>
<dbReference type="HAMAP" id="MF_04160">
    <property type="entry name" value="NUCL_HEAD_T4"/>
    <property type="match status" value="1"/>
</dbReference>
<dbReference type="EMBL" id="UINC01072743">
    <property type="protein sequence ID" value="SVC08600.1"/>
    <property type="molecule type" value="Genomic_DNA"/>
</dbReference>
<evidence type="ECO:0000313" key="2">
    <source>
        <dbReference type="EMBL" id="SVC08600.1"/>
    </source>
</evidence>
<protein>
    <recommendedName>
        <fullName evidence="1">TnsA endonuclease N-terminal domain-containing protein</fullName>
    </recommendedName>
</protein>
<dbReference type="Gene3D" id="3.40.91.30">
    <property type="match status" value="1"/>
</dbReference>
<organism evidence="2">
    <name type="scientific">marine metagenome</name>
    <dbReference type="NCBI Taxonomy" id="408172"/>
    <lineage>
        <taxon>unclassified sequences</taxon>
        <taxon>metagenomes</taxon>
        <taxon>ecological metagenomes</taxon>
    </lineage>
</organism>
<dbReference type="Pfam" id="PF08722">
    <property type="entry name" value="Tn7_TnsA-like_N"/>
    <property type="match status" value="1"/>
</dbReference>
<accession>A0A382J937</accession>
<dbReference type="AlphaFoldDB" id="A0A382J937"/>
<dbReference type="GO" id="GO:0004527">
    <property type="term" value="F:exonuclease activity"/>
    <property type="evidence" value="ECO:0007669"/>
    <property type="project" value="InterPro"/>
</dbReference>
<name>A0A382J937_9ZZZZ</name>
<evidence type="ECO:0000259" key="1">
    <source>
        <dbReference type="Pfam" id="PF08722"/>
    </source>
</evidence>
<reference evidence="2" key="1">
    <citation type="submission" date="2018-05" db="EMBL/GenBank/DDBJ databases">
        <authorList>
            <person name="Lanie J.A."/>
            <person name="Ng W.-L."/>
            <person name="Kazmierczak K.M."/>
            <person name="Andrzejewski T.M."/>
            <person name="Davidsen T.M."/>
            <person name="Wayne K.J."/>
            <person name="Tettelin H."/>
            <person name="Glass J.I."/>
            <person name="Rusch D."/>
            <person name="Podicherti R."/>
            <person name="Tsui H.-C.T."/>
            <person name="Winkler M.E."/>
        </authorList>
    </citation>
    <scope>NUCLEOTIDE SEQUENCE</scope>
</reference>